<reference evidence="2" key="1">
    <citation type="journal article" date="2017" name="Plant J.">
        <title>The pomegranate (Punica granatum L.) genome and the genomics of punicalagin biosynthesis.</title>
        <authorList>
            <person name="Qin G."/>
            <person name="Xu C."/>
            <person name="Ming R."/>
            <person name="Tang H."/>
            <person name="Guyot R."/>
            <person name="Kramer E.M."/>
            <person name="Hu Y."/>
            <person name="Yi X."/>
            <person name="Qi Y."/>
            <person name="Xu X."/>
            <person name="Gao Z."/>
            <person name="Pan H."/>
            <person name="Jian J."/>
            <person name="Tian Y."/>
            <person name="Yue Z."/>
            <person name="Xu Y."/>
        </authorList>
    </citation>
    <scope>NUCLEOTIDE SEQUENCE [LARGE SCALE GENOMIC DNA]</scope>
    <source>
        <strain evidence="2">cv. Dabenzi</strain>
    </source>
</reference>
<evidence type="ECO:0000313" key="2">
    <source>
        <dbReference type="Proteomes" id="UP000197138"/>
    </source>
</evidence>
<name>A0A218VRE5_PUNGR</name>
<sequence>MEQREEKERARLGLLMDGVYKSHVSRKLELGDLFMGVTDERGTRLAPQRTFWTSGISSED</sequence>
<dbReference type="Proteomes" id="UP000197138">
    <property type="component" value="Unassembled WGS sequence"/>
</dbReference>
<dbReference type="AlphaFoldDB" id="A0A218VRE5"/>
<gene>
    <name evidence="1" type="ORF">CDL15_Pgr020173</name>
</gene>
<proteinExistence type="predicted"/>
<accession>A0A218VRE5</accession>
<evidence type="ECO:0000313" key="1">
    <source>
        <dbReference type="EMBL" id="OWM62879.1"/>
    </source>
</evidence>
<organism evidence="1 2">
    <name type="scientific">Punica granatum</name>
    <name type="common">Pomegranate</name>
    <dbReference type="NCBI Taxonomy" id="22663"/>
    <lineage>
        <taxon>Eukaryota</taxon>
        <taxon>Viridiplantae</taxon>
        <taxon>Streptophyta</taxon>
        <taxon>Embryophyta</taxon>
        <taxon>Tracheophyta</taxon>
        <taxon>Spermatophyta</taxon>
        <taxon>Magnoliopsida</taxon>
        <taxon>eudicotyledons</taxon>
        <taxon>Gunneridae</taxon>
        <taxon>Pentapetalae</taxon>
        <taxon>rosids</taxon>
        <taxon>malvids</taxon>
        <taxon>Myrtales</taxon>
        <taxon>Lythraceae</taxon>
        <taxon>Punica</taxon>
    </lineage>
</organism>
<dbReference type="EMBL" id="MTKT01006319">
    <property type="protein sequence ID" value="OWM62879.1"/>
    <property type="molecule type" value="Genomic_DNA"/>
</dbReference>
<protein>
    <submittedName>
        <fullName evidence="1">Uncharacterized protein</fullName>
    </submittedName>
</protein>
<comment type="caution">
    <text evidence="1">The sequence shown here is derived from an EMBL/GenBank/DDBJ whole genome shotgun (WGS) entry which is preliminary data.</text>
</comment>